<dbReference type="InterPro" id="IPR029064">
    <property type="entry name" value="Ribosomal_eL30-like_sf"/>
</dbReference>
<comment type="caution">
    <text evidence="2">The sequence shown here is derived from an EMBL/GenBank/DDBJ whole genome shotgun (WGS) entry which is preliminary data.</text>
</comment>
<evidence type="ECO:0000259" key="1">
    <source>
        <dbReference type="Pfam" id="PF01248"/>
    </source>
</evidence>
<dbReference type="AlphaFoldDB" id="A0A926ITB6"/>
<proteinExistence type="predicted"/>
<feature type="domain" description="Ribosomal protein eL8/eL30/eS12/Gadd45" evidence="1">
    <location>
        <begin position="5"/>
        <end position="88"/>
    </location>
</feature>
<organism evidence="2 3">
    <name type="scientific">Qingrenia yutianensis</name>
    <dbReference type="NCBI Taxonomy" id="2763676"/>
    <lineage>
        <taxon>Bacteria</taxon>
        <taxon>Bacillati</taxon>
        <taxon>Bacillota</taxon>
        <taxon>Clostridia</taxon>
        <taxon>Eubacteriales</taxon>
        <taxon>Oscillospiraceae</taxon>
        <taxon>Qingrenia</taxon>
    </lineage>
</organism>
<dbReference type="Pfam" id="PF01248">
    <property type="entry name" value="Ribosomal_L7Ae"/>
    <property type="match status" value="1"/>
</dbReference>
<gene>
    <name evidence="2" type="ORF">H8706_01640</name>
</gene>
<accession>A0A926ITB6</accession>
<dbReference type="Gene3D" id="3.30.1330.30">
    <property type="match status" value="1"/>
</dbReference>
<evidence type="ECO:0000313" key="2">
    <source>
        <dbReference type="EMBL" id="MBC8595573.1"/>
    </source>
</evidence>
<protein>
    <submittedName>
        <fullName evidence="2">Ribosomal L7Ae/L30e/S12e/Gadd45 family protein</fullName>
    </submittedName>
</protein>
<sequence length="100" mass="10599">MERTYMLIGLAKKAGRLVSGEKNCKDAISSGSAKLVIIGCDTAKNTLKSVTNSCKFYDVKYVFFGDSVSLGHSIGNTHNAVVAVCDEGLAGLIEKSLPQN</sequence>
<dbReference type="Proteomes" id="UP000647416">
    <property type="component" value="Unassembled WGS sequence"/>
</dbReference>
<evidence type="ECO:0000313" key="3">
    <source>
        <dbReference type="Proteomes" id="UP000647416"/>
    </source>
</evidence>
<reference evidence="2" key="1">
    <citation type="submission" date="2020-08" db="EMBL/GenBank/DDBJ databases">
        <title>Genome public.</title>
        <authorList>
            <person name="Liu C."/>
            <person name="Sun Q."/>
        </authorList>
    </citation>
    <scope>NUCLEOTIDE SEQUENCE</scope>
    <source>
        <strain evidence="2">NSJ-50</strain>
    </source>
</reference>
<keyword evidence="3" id="KW-1185">Reference proteome</keyword>
<name>A0A926ITB6_9FIRM</name>
<dbReference type="InterPro" id="IPR004038">
    <property type="entry name" value="Ribosomal_eL8/eL30/eS12/Gad45"/>
</dbReference>
<dbReference type="RefSeq" id="WP_262431239.1">
    <property type="nucleotide sequence ID" value="NZ_JACRTE010000001.1"/>
</dbReference>
<dbReference type="SUPFAM" id="SSF55315">
    <property type="entry name" value="L30e-like"/>
    <property type="match status" value="1"/>
</dbReference>
<dbReference type="EMBL" id="JACRTE010000001">
    <property type="protein sequence ID" value="MBC8595573.1"/>
    <property type="molecule type" value="Genomic_DNA"/>
</dbReference>